<organism evidence="1">
    <name type="scientific">marine sediment metagenome</name>
    <dbReference type="NCBI Taxonomy" id="412755"/>
    <lineage>
        <taxon>unclassified sequences</taxon>
        <taxon>metagenomes</taxon>
        <taxon>ecological metagenomes</taxon>
    </lineage>
</organism>
<proteinExistence type="predicted"/>
<protein>
    <submittedName>
        <fullName evidence="1">Uncharacterized protein</fullName>
    </submittedName>
</protein>
<gene>
    <name evidence="1" type="ORF">S01H1_05583</name>
</gene>
<evidence type="ECO:0000313" key="1">
    <source>
        <dbReference type="EMBL" id="GAF74598.1"/>
    </source>
</evidence>
<feature type="non-terminal residue" evidence="1">
    <location>
        <position position="213"/>
    </location>
</feature>
<name>X0S0M1_9ZZZZ</name>
<dbReference type="AlphaFoldDB" id="X0S0M1"/>
<comment type="caution">
    <text evidence="1">The sequence shown here is derived from an EMBL/GenBank/DDBJ whole genome shotgun (WGS) entry which is preliminary data.</text>
</comment>
<sequence length="213" mass="23472">MSRILRRPMFRGGRVAKENGGVMDIYEQFSEKIPMPERRKPKGLSTGDYLRIASAGLDILGAPSEGPGFRGALASASKPLSQLGVDLGSSIDAREAKTLEEYQDAVDKRNEKIMGLTGAQAEMDIGALKAQGDFGRRLVAFDAVYETKRETIREDDTLSDQEKKDKLAEIDIRYNQDKEYYLIKGGDVSDFFKLGSNTEAIKAAGKAADKQLR</sequence>
<reference evidence="1" key="1">
    <citation type="journal article" date="2014" name="Front. Microbiol.">
        <title>High frequency of phylogenetically diverse reductive dehalogenase-homologous genes in deep subseafloor sedimentary metagenomes.</title>
        <authorList>
            <person name="Kawai M."/>
            <person name="Futagami T."/>
            <person name="Toyoda A."/>
            <person name="Takaki Y."/>
            <person name="Nishi S."/>
            <person name="Hori S."/>
            <person name="Arai W."/>
            <person name="Tsubouchi T."/>
            <person name="Morono Y."/>
            <person name="Uchiyama I."/>
            <person name="Ito T."/>
            <person name="Fujiyama A."/>
            <person name="Inagaki F."/>
            <person name="Takami H."/>
        </authorList>
    </citation>
    <scope>NUCLEOTIDE SEQUENCE</scope>
    <source>
        <strain evidence="1">Expedition CK06-06</strain>
    </source>
</reference>
<dbReference type="EMBL" id="BARS01002904">
    <property type="protein sequence ID" value="GAF74598.1"/>
    <property type="molecule type" value="Genomic_DNA"/>
</dbReference>
<accession>X0S0M1</accession>